<protein>
    <recommendedName>
        <fullName evidence="6">Fimbrillin family protein</fullName>
    </recommendedName>
</protein>
<feature type="chain" id="PRO_5044658700" description="Fimbrillin family protein" evidence="1">
    <location>
        <begin position="23"/>
        <end position="550"/>
    </location>
</feature>
<proteinExistence type="predicted"/>
<feature type="signal peptide" evidence="1">
    <location>
        <begin position="1"/>
        <end position="22"/>
    </location>
</feature>
<dbReference type="RefSeq" id="WP_149923371.1">
    <property type="nucleotide sequence ID" value="NZ_CATXTD010000001.1"/>
</dbReference>
<keyword evidence="1" id="KW-0732">Signal</keyword>
<dbReference type="Proteomes" id="UP000421791">
    <property type="component" value="Unassembled WGS sequence"/>
</dbReference>
<dbReference type="PROSITE" id="PS51257">
    <property type="entry name" value="PROKAR_LIPOPROTEIN"/>
    <property type="match status" value="1"/>
</dbReference>
<dbReference type="EMBL" id="VWAG01000003">
    <property type="protein sequence ID" value="KAA5259721.1"/>
    <property type="molecule type" value="Genomic_DNA"/>
</dbReference>
<organism evidence="2 4">
    <name type="scientific">Bacteroides finegoldii</name>
    <dbReference type="NCBI Taxonomy" id="338188"/>
    <lineage>
        <taxon>Bacteria</taxon>
        <taxon>Pseudomonadati</taxon>
        <taxon>Bacteroidota</taxon>
        <taxon>Bacteroidia</taxon>
        <taxon>Bacteroidales</taxon>
        <taxon>Bacteroidaceae</taxon>
        <taxon>Bacteroides</taxon>
    </lineage>
</organism>
<dbReference type="AlphaFoldDB" id="A0A7J4YTI7"/>
<evidence type="ECO:0000313" key="2">
    <source>
        <dbReference type="EMBL" id="KAA5232720.1"/>
    </source>
</evidence>
<comment type="caution">
    <text evidence="2">The sequence shown here is derived from an EMBL/GenBank/DDBJ whole genome shotgun (WGS) entry which is preliminary data.</text>
</comment>
<dbReference type="Gene3D" id="2.60.40.2620">
    <property type="entry name" value="Fimbrillin-like"/>
    <property type="match status" value="1"/>
</dbReference>
<gene>
    <name evidence="3" type="ORF">F2Z09_02820</name>
    <name evidence="2" type="ORF">F2Z22_01705</name>
</gene>
<evidence type="ECO:0000313" key="5">
    <source>
        <dbReference type="Proteomes" id="UP000440198"/>
    </source>
</evidence>
<reference evidence="4 5" key="1">
    <citation type="journal article" date="2019" name="Nat. Med.">
        <title>A library of human gut bacterial isolates paired with longitudinal multiomics data enables mechanistic microbiome research.</title>
        <authorList>
            <person name="Poyet M."/>
            <person name="Groussin M."/>
            <person name="Gibbons S.M."/>
            <person name="Avila-Pacheco J."/>
            <person name="Jiang X."/>
            <person name="Kearney S.M."/>
            <person name="Perrotta A.R."/>
            <person name="Berdy B."/>
            <person name="Zhao S."/>
            <person name="Lieberman T.D."/>
            <person name="Swanson P.K."/>
            <person name="Smith M."/>
            <person name="Roesemann S."/>
            <person name="Alexander J.E."/>
            <person name="Rich S.A."/>
            <person name="Livny J."/>
            <person name="Vlamakis H."/>
            <person name="Clish C."/>
            <person name="Bullock K."/>
            <person name="Deik A."/>
            <person name="Scott J."/>
            <person name="Pierce K.A."/>
            <person name="Xavier R.J."/>
            <person name="Alm E.J."/>
        </authorList>
    </citation>
    <scope>NUCLEOTIDE SEQUENCE [LARGE SCALE GENOMIC DNA]</scope>
    <source>
        <strain evidence="3 5">BIOML-A2</strain>
        <strain evidence="2 4">BIOML-A6</strain>
    </source>
</reference>
<keyword evidence="5" id="KW-1185">Reference proteome</keyword>
<accession>A0A7J4YTI7</accession>
<dbReference type="InterPro" id="IPR025049">
    <property type="entry name" value="Mfa-like_1"/>
</dbReference>
<dbReference type="CDD" id="cd13120">
    <property type="entry name" value="BF2867_like_N"/>
    <property type="match status" value="1"/>
</dbReference>
<dbReference type="EMBL" id="VWAK01000002">
    <property type="protein sequence ID" value="KAA5232720.1"/>
    <property type="molecule type" value="Genomic_DNA"/>
</dbReference>
<sequence>MKIYSYISALLIAGIASFSSCSQEEDVKEMNGDNSSSGLQISVSDGGYFDTTPGTRAIEKGYATEFTEGDEIGIFGVDANGIVENINNRKCMMTADGNWKIDGEQIKYNGAEFKQMKFYAYYPYDVNVKFNVTEGDPFAEYISEWTLGNDQSGEKYTKYDLMTSSSSAVVDNRFKGEINFKMQHCMALAVLKMPNLVYNFINSDVTIDDYELPITNASFKLNNKEVTPYYQKSTGAYRFLVKPGEEFKIEGSYTGVKEMTCTATAKLNEGTAKVYTVSDTNKKEYTLSIGDYYCADGSIVSKDIESVPDNVIGIVCYVGNPQPSVTHPQNYTEANDALRRDYAKCKHGLVLALNNAINAKAPVISNADYTVSNQFHENKDLGITYGDWFSADEEWKSKFDNCNTANSSTVPETRYPAFMGYNNTVLLTMCYEGKGDQKVCNIAYDFINAYRVAVEVPAVATSWYLPSVTCWNQVAKNLGTINGSLNKIAGADQMVSSTINDKKNAGTDHYWSSTQRNGSTQWVHGMGNGNYALTGERAGNRGYFRMMLAF</sequence>
<evidence type="ECO:0000256" key="1">
    <source>
        <dbReference type="SAM" id="SignalP"/>
    </source>
</evidence>
<evidence type="ECO:0000313" key="4">
    <source>
        <dbReference type="Proteomes" id="UP000421791"/>
    </source>
</evidence>
<dbReference type="Gene3D" id="2.60.40.3570">
    <property type="match status" value="1"/>
</dbReference>
<evidence type="ECO:0008006" key="6">
    <source>
        <dbReference type="Google" id="ProtNLM"/>
    </source>
</evidence>
<evidence type="ECO:0000313" key="3">
    <source>
        <dbReference type="EMBL" id="KAA5259721.1"/>
    </source>
</evidence>
<dbReference type="Pfam" id="PF13149">
    <property type="entry name" value="Mfa_like_1"/>
    <property type="match status" value="1"/>
</dbReference>
<dbReference type="InterPro" id="IPR042278">
    <property type="entry name" value="Mfa-like_1_N"/>
</dbReference>
<dbReference type="Proteomes" id="UP000440198">
    <property type="component" value="Unassembled WGS sequence"/>
</dbReference>
<name>A0A7J4YTI7_9BACE</name>